<evidence type="ECO:0000259" key="6">
    <source>
        <dbReference type="Pfam" id="PF00890"/>
    </source>
</evidence>
<evidence type="ECO:0000256" key="2">
    <source>
        <dbReference type="ARBA" id="ARBA00022630"/>
    </source>
</evidence>
<dbReference type="RefSeq" id="XP_018691641.1">
    <property type="nucleotide sequence ID" value="XM_018838873.1"/>
</dbReference>
<organism evidence="8 9">
    <name type="scientific">Fonsecaea erecta</name>
    <dbReference type="NCBI Taxonomy" id="1367422"/>
    <lineage>
        <taxon>Eukaryota</taxon>
        <taxon>Fungi</taxon>
        <taxon>Dikarya</taxon>
        <taxon>Ascomycota</taxon>
        <taxon>Pezizomycotina</taxon>
        <taxon>Eurotiomycetes</taxon>
        <taxon>Chaetothyriomycetidae</taxon>
        <taxon>Chaetothyriales</taxon>
        <taxon>Herpotrichiellaceae</taxon>
        <taxon>Fonsecaea</taxon>
    </lineage>
</organism>
<dbReference type="GO" id="GO:0071949">
    <property type="term" value="F:FAD binding"/>
    <property type="evidence" value="ECO:0007669"/>
    <property type="project" value="InterPro"/>
</dbReference>
<dbReference type="InterPro" id="IPR002938">
    <property type="entry name" value="FAD-bd"/>
</dbReference>
<evidence type="ECO:0000313" key="8">
    <source>
        <dbReference type="EMBL" id="OAP58274.1"/>
    </source>
</evidence>
<dbReference type="GeneID" id="30011532"/>
<dbReference type="PRINTS" id="PR00420">
    <property type="entry name" value="RNGMNOXGNASE"/>
</dbReference>
<keyword evidence="9" id="KW-1185">Reference proteome</keyword>
<evidence type="ECO:0000256" key="4">
    <source>
        <dbReference type="ARBA" id="ARBA00023002"/>
    </source>
</evidence>
<gene>
    <name evidence="8" type="ORF">AYL99_07364</name>
</gene>
<dbReference type="STRING" id="1367422.A0A178ZER2"/>
<evidence type="ECO:0000313" key="9">
    <source>
        <dbReference type="Proteomes" id="UP000078343"/>
    </source>
</evidence>
<keyword evidence="3" id="KW-0274">FAD</keyword>
<dbReference type="Gene3D" id="3.50.50.60">
    <property type="entry name" value="FAD/NAD(P)-binding domain"/>
    <property type="match status" value="1"/>
</dbReference>
<dbReference type="Proteomes" id="UP000078343">
    <property type="component" value="Unassembled WGS sequence"/>
</dbReference>
<dbReference type="SUPFAM" id="SSF51905">
    <property type="entry name" value="FAD/NAD(P)-binding domain"/>
    <property type="match status" value="1"/>
</dbReference>
<proteinExistence type="inferred from homology"/>
<evidence type="ECO:0000259" key="7">
    <source>
        <dbReference type="Pfam" id="PF01494"/>
    </source>
</evidence>
<dbReference type="PANTHER" id="PTHR13789">
    <property type="entry name" value="MONOOXYGENASE"/>
    <property type="match status" value="1"/>
</dbReference>
<feature type="domain" description="FAD-dependent oxidoreductase 2 FAD-binding" evidence="6">
    <location>
        <begin position="8"/>
        <end position="39"/>
    </location>
</feature>
<dbReference type="AlphaFoldDB" id="A0A178ZER2"/>
<evidence type="ECO:0000256" key="1">
    <source>
        <dbReference type="ARBA" id="ARBA00007992"/>
    </source>
</evidence>
<dbReference type="GO" id="GO:0004497">
    <property type="term" value="F:monooxygenase activity"/>
    <property type="evidence" value="ECO:0007669"/>
    <property type="project" value="UniProtKB-KW"/>
</dbReference>
<protein>
    <recommendedName>
        <fullName evidence="10">FAD-binding domain-containing protein</fullName>
    </recommendedName>
</protein>
<comment type="caution">
    <text evidence="8">The sequence shown here is derived from an EMBL/GenBank/DDBJ whole genome shotgun (WGS) entry which is preliminary data.</text>
</comment>
<evidence type="ECO:0000256" key="3">
    <source>
        <dbReference type="ARBA" id="ARBA00022827"/>
    </source>
</evidence>
<dbReference type="PANTHER" id="PTHR13789:SF314">
    <property type="entry name" value="FAD-BINDING DOMAIN-CONTAINING PROTEIN"/>
    <property type="match status" value="1"/>
</dbReference>
<reference evidence="8 9" key="1">
    <citation type="submission" date="2016-04" db="EMBL/GenBank/DDBJ databases">
        <title>Draft genome of Fonsecaea erecta CBS 125763.</title>
        <authorList>
            <person name="Weiss V.A."/>
            <person name="Vicente V.A."/>
            <person name="Raittz R.T."/>
            <person name="Moreno L.F."/>
            <person name="De Souza E.M."/>
            <person name="Pedrosa F.O."/>
            <person name="Steffens M.B."/>
            <person name="Faoro H."/>
            <person name="Tadra-Sfeir M.Z."/>
            <person name="Najafzadeh M.J."/>
            <person name="Felipe M.S."/>
            <person name="Teixeira M."/>
            <person name="Sun J."/>
            <person name="Xi L."/>
            <person name="Gomes R."/>
            <person name="De Azevedo C.M."/>
            <person name="Salgado C.G."/>
            <person name="Da Silva M.B."/>
            <person name="Nascimento M.F."/>
            <person name="Queiroz-Telles F."/>
            <person name="Attili D.S."/>
            <person name="Gorbushina A."/>
        </authorList>
    </citation>
    <scope>NUCLEOTIDE SEQUENCE [LARGE SCALE GENOMIC DNA]</scope>
    <source>
        <strain evidence="8 9">CBS 125763</strain>
    </source>
</reference>
<comment type="similarity">
    <text evidence="1">Belongs to the paxM FAD-dependent monooxygenase family.</text>
</comment>
<keyword evidence="2" id="KW-0285">Flavoprotein</keyword>
<accession>A0A178ZER2</accession>
<feature type="domain" description="FAD-binding" evidence="7">
    <location>
        <begin position="161"/>
        <end position="335"/>
    </location>
</feature>
<keyword evidence="4" id="KW-0560">Oxidoreductase</keyword>
<name>A0A178ZER2_9EURO</name>
<evidence type="ECO:0000256" key="5">
    <source>
        <dbReference type="ARBA" id="ARBA00023033"/>
    </source>
</evidence>
<evidence type="ECO:0008006" key="10">
    <source>
        <dbReference type="Google" id="ProtNLM"/>
    </source>
</evidence>
<dbReference type="Pfam" id="PF00890">
    <property type="entry name" value="FAD_binding_2"/>
    <property type="match status" value="1"/>
</dbReference>
<dbReference type="InterPro" id="IPR036188">
    <property type="entry name" value="FAD/NAD-bd_sf"/>
</dbReference>
<dbReference type="EMBL" id="LVYI01000006">
    <property type="protein sequence ID" value="OAP58274.1"/>
    <property type="molecule type" value="Genomic_DNA"/>
</dbReference>
<dbReference type="OrthoDB" id="40579at2759"/>
<dbReference type="Pfam" id="PF01494">
    <property type="entry name" value="FAD_binding_3"/>
    <property type="match status" value="1"/>
</dbReference>
<dbReference type="InterPro" id="IPR050493">
    <property type="entry name" value="FAD-dep_Monooxygenase_BioMet"/>
</dbReference>
<dbReference type="InterPro" id="IPR003953">
    <property type="entry name" value="FAD-dep_OxRdtase_2_FAD-bd"/>
</dbReference>
<keyword evidence="5" id="KW-0503">Monooxygenase</keyword>
<sequence>MSASVHLDVIVVGGGIAGLTAALALRRGGHTVTVVESSSWLREAGAAVVVPPNATRPLMSLGIDVAKDVKAAPFKNTLEYHFATTDKPPKFGKGGDGEQVPWAREALNYPDIFFFSHRVDLHDALKKKCISEDGPGEPVRVLLSSRVVAWDPAGSIKLQNGTELFADLIVAADGIHSLAHEAILGRRVPAIPSGVTTMRFLLKTERLLNDPVTAPMMDDGGGCFAFYVAADRKTDELQNFGAYGVTGTGAPPTLTGELLSKDALLERLSVLPPMFRALGEMAEDKVADWKIGDREPLPTYYRDRLVLIGDAAHPMYPRQGQGAAQSIEDGATLGVLMSGLQSKSDLTHRLMLNDQLRVRRTSIVQVLSRTRIATVEDRVILPDKATQLFSPEPAPVNQEQIAKFLWSYDCVEHTQSLLDSSILSTTWPEPPQISEVLRVNL</sequence>